<keyword evidence="3 11" id="KW-0645">Protease</keyword>
<dbReference type="InterPro" id="IPR045357">
    <property type="entry name" value="Aminopeptidase_N-like_N"/>
</dbReference>
<dbReference type="Pfam" id="PF11838">
    <property type="entry name" value="ERAP1_C"/>
    <property type="match status" value="1"/>
</dbReference>
<evidence type="ECO:0000256" key="7">
    <source>
        <dbReference type="ARBA" id="ARBA00023049"/>
    </source>
</evidence>
<keyword evidence="4 9" id="KW-0479">Metal-binding</keyword>
<dbReference type="SUPFAM" id="SSF63737">
    <property type="entry name" value="Leukotriene A4 hydrolase N-terminal domain"/>
    <property type="match status" value="1"/>
</dbReference>
<dbReference type="GO" id="GO:0005737">
    <property type="term" value="C:cytoplasm"/>
    <property type="evidence" value="ECO:0007669"/>
    <property type="project" value="TreeGrafter"/>
</dbReference>
<dbReference type="EC" id="3.4.11.-" evidence="11"/>
<evidence type="ECO:0000259" key="13">
    <source>
        <dbReference type="Pfam" id="PF11838"/>
    </source>
</evidence>
<dbReference type="Gene3D" id="2.60.40.1730">
    <property type="entry name" value="tricorn interacting facor f3 domain"/>
    <property type="match status" value="1"/>
</dbReference>
<dbReference type="InterPro" id="IPR034016">
    <property type="entry name" value="M1_APN-typ"/>
</dbReference>
<dbReference type="GO" id="GO:0008270">
    <property type="term" value="F:zinc ion binding"/>
    <property type="evidence" value="ECO:0007669"/>
    <property type="project" value="UniProtKB-UniRule"/>
</dbReference>
<evidence type="ECO:0000256" key="10">
    <source>
        <dbReference type="PIRSR" id="PIRSR634016-4"/>
    </source>
</evidence>
<evidence type="ECO:0000256" key="6">
    <source>
        <dbReference type="ARBA" id="ARBA00022833"/>
    </source>
</evidence>
<feature type="binding site" evidence="9">
    <location>
        <position position="373"/>
    </location>
    <ligand>
        <name>Zn(2+)</name>
        <dbReference type="ChEBI" id="CHEBI:29105"/>
        <note>catalytic</note>
    </ligand>
</feature>
<dbReference type="GO" id="GO:0005615">
    <property type="term" value="C:extracellular space"/>
    <property type="evidence" value="ECO:0007669"/>
    <property type="project" value="TreeGrafter"/>
</dbReference>
<dbReference type="InterPro" id="IPR042097">
    <property type="entry name" value="Aminopeptidase_N-like_N_sf"/>
</dbReference>
<comment type="cofactor">
    <cofactor evidence="9 11">
        <name>Zn(2+)</name>
        <dbReference type="ChEBI" id="CHEBI:29105"/>
    </cofactor>
    <text evidence="9 11">Binds 1 zinc ion per subunit.</text>
</comment>
<evidence type="ECO:0000313" key="16">
    <source>
        <dbReference type="Proteomes" id="UP000198406"/>
    </source>
</evidence>
<proteinExistence type="inferred from homology"/>
<dbReference type="GO" id="GO:0070006">
    <property type="term" value="F:metalloaminopeptidase activity"/>
    <property type="evidence" value="ECO:0007669"/>
    <property type="project" value="TreeGrafter"/>
</dbReference>
<evidence type="ECO:0000256" key="3">
    <source>
        <dbReference type="ARBA" id="ARBA00022670"/>
    </source>
</evidence>
<dbReference type="GO" id="GO:0016020">
    <property type="term" value="C:membrane"/>
    <property type="evidence" value="ECO:0007669"/>
    <property type="project" value="TreeGrafter"/>
</dbReference>
<reference evidence="15 16" key="1">
    <citation type="journal article" date="2015" name="Plant Cell">
        <title>Oil accumulation by the oleaginous diatom Fistulifera solaris as revealed by the genome and transcriptome.</title>
        <authorList>
            <person name="Tanaka T."/>
            <person name="Maeda Y."/>
            <person name="Veluchamy A."/>
            <person name="Tanaka M."/>
            <person name="Abida H."/>
            <person name="Marechal E."/>
            <person name="Bowler C."/>
            <person name="Muto M."/>
            <person name="Sunaga Y."/>
            <person name="Tanaka M."/>
            <person name="Yoshino T."/>
            <person name="Taniguchi T."/>
            <person name="Fukuda Y."/>
            <person name="Nemoto M."/>
            <person name="Matsumoto M."/>
            <person name="Wong P.S."/>
            <person name="Aburatani S."/>
            <person name="Fujibuchi W."/>
        </authorList>
    </citation>
    <scope>NUCLEOTIDE SEQUENCE [LARGE SCALE GENOMIC DNA]</scope>
    <source>
        <strain evidence="15 16">JPCC DA0580</strain>
    </source>
</reference>
<keyword evidence="5 11" id="KW-0378">Hydrolase</keyword>
<dbReference type="AlphaFoldDB" id="A0A1Z5JB50"/>
<dbReference type="CDD" id="cd09601">
    <property type="entry name" value="M1_APN-Q_like"/>
    <property type="match status" value="1"/>
</dbReference>
<keyword evidence="2 11" id="KW-0031">Aminopeptidase</keyword>
<organism evidence="15 16">
    <name type="scientific">Fistulifera solaris</name>
    <name type="common">Oleaginous diatom</name>
    <dbReference type="NCBI Taxonomy" id="1519565"/>
    <lineage>
        <taxon>Eukaryota</taxon>
        <taxon>Sar</taxon>
        <taxon>Stramenopiles</taxon>
        <taxon>Ochrophyta</taxon>
        <taxon>Bacillariophyta</taxon>
        <taxon>Bacillariophyceae</taxon>
        <taxon>Bacillariophycidae</taxon>
        <taxon>Naviculales</taxon>
        <taxon>Naviculaceae</taxon>
        <taxon>Fistulifera</taxon>
    </lineage>
</organism>
<name>A0A1Z5JB50_FISSO</name>
<evidence type="ECO:0000256" key="2">
    <source>
        <dbReference type="ARBA" id="ARBA00022438"/>
    </source>
</evidence>
<comment type="similarity">
    <text evidence="1 11">Belongs to the peptidase M1 family.</text>
</comment>
<sequence length="947" mass="106820">MRDDDDFCVDGNVILGVVYCGVSLLQYFDNINQFLQLNLVVESQYLWFSARHRRHKKSMTTETARLPLLLRPHHYDIQYHTIDLVHYTFTGCVTIHGKALRSISERVLILLHALELQLTKATLVRKKDPSAAWEAEEFRYNLRQQTCEIVFTASLMAHDDYELMIDFHGVLNDKMHGFYRSSYTALDGSTVTMATTQFEATDARRAFPCFDEPAIKATFQLTVTIPAHLQCISNTPMAATSTSYDSPSKLLFKTIQFQTTPLMSTYLLAWVIGRFDGVSTTSRHIVTTVYTVEGKATQGQFCLQVASKCLDYYQDLFQIPYPLTKSDLLAIPDFAAGAMENWGCVTYREAKILVDPIQTSESTKRAIARTVCHELAHQWFGNLVTMDWWTQLYLKEGVARFMEFVALEHLFPEWLVWVEFVQGVMGLALSLDSMKSSHPVEVPVNHPDEITEIFDAISYAKGASIIRMISSYIGMDVFMKGMRLYLQRHAYGNAVTADLWRAMEEVSDVPVSDFMMTWTVEVGFPLVQIAEDGSIQTCLFMGGGPEVPEEGASSRWPIPVTARLEGMDEIQGPWVLHGPDGDDSLELSQQIKQWDSAGKWFKLNVDQTGFFRVAYSRQQSDRLSKIMDPQTSPLSTTDRLGLISDCFAAGKAGYFSIVDALTLVAKFGEHELAEYAVWQELSENMVSLISIYRSEGFFPKFQKFIARLCSRQLEILGWDSTPGENARIGTLRARVIGLMGFTGDNGVMKKACEIFSAYRSDPKGSPIPGDLQGAIFRCAIRYDEKTVFDGLREIYEGPGASPEEKRECLMVMGKVKDTELRLKMMDYVFWSGFVRLQDITFALSSLATSDDDGGMAVWNFFKSNYVDLSNKIGKGSNIWSACVGLSVSGLTTIETANEVEAFFEKHPAGSASRRLEQGLEVVRTKIMRRERDREALTTFLDDLFPDT</sequence>
<dbReference type="GO" id="GO:0042277">
    <property type="term" value="F:peptide binding"/>
    <property type="evidence" value="ECO:0007669"/>
    <property type="project" value="TreeGrafter"/>
</dbReference>
<evidence type="ECO:0000256" key="4">
    <source>
        <dbReference type="ARBA" id="ARBA00022723"/>
    </source>
</evidence>
<evidence type="ECO:0000256" key="9">
    <source>
        <dbReference type="PIRSR" id="PIRSR634016-3"/>
    </source>
</evidence>
<feature type="site" description="Transition state stabilizer" evidence="10">
    <location>
        <position position="459"/>
    </location>
</feature>
<dbReference type="SUPFAM" id="SSF55486">
    <property type="entry name" value="Metalloproteases ('zincins'), catalytic domain"/>
    <property type="match status" value="1"/>
</dbReference>
<evidence type="ECO:0000256" key="5">
    <source>
        <dbReference type="ARBA" id="ARBA00022801"/>
    </source>
</evidence>
<dbReference type="InterPro" id="IPR014782">
    <property type="entry name" value="Peptidase_M1_dom"/>
</dbReference>
<feature type="domain" description="Peptidase M1 membrane alanine aminopeptidase" evidence="12">
    <location>
        <begin position="302"/>
        <end position="518"/>
    </location>
</feature>
<dbReference type="PANTHER" id="PTHR11533:SF174">
    <property type="entry name" value="PUROMYCIN-SENSITIVE AMINOPEPTIDASE-RELATED"/>
    <property type="match status" value="1"/>
</dbReference>
<evidence type="ECO:0000256" key="11">
    <source>
        <dbReference type="RuleBase" id="RU364040"/>
    </source>
</evidence>
<dbReference type="PANTHER" id="PTHR11533">
    <property type="entry name" value="PROTEASE M1 ZINC METALLOPROTEASE"/>
    <property type="match status" value="1"/>
</dbReference>
<dbReference type="PRINTS" id="PR00756">
    <property type="entry name" value="ALADIPTASE"/>
</dbReference>
<evidence type="ECO:0000256" key="8">
    <source>
        <dbReference type="PIRSR" id="PIRSR634016-1"/>
    </source>
</evidence>
<gene>
    <name evidence="15" type="ORF">FisN_9Hh282</name>
</gene>
<dbReference type="InterPro" id="IPR001930">
    <property type="entry name" value="Peptidase_M1"/>
</dbReference>
<protein>
    <recommendedName>
        <fullName evidence="11">Aminopeptidase</fullName>
        <ecNumber evidence="11">3.4.11.-</ecNumber>
    </recommendedName>
</protein>
<dbReference type="InterPro" id="IPR050344">
    <property type="entry name" value="Peptidase_M1_aminopeptidases"/>
</dbReference>
<dbReference type="FunFam" id="1.10.390.10:FF:000001">
    <property type="entry name" value="Aminopeptidase"/>
    <property type="match status" value="1"/>
</dbReference>
<dbReference type="GO" id="GO:0043171">
    <property type="term" value="P:peptide catabolic process"/>
    <property type="evidence" value="ECO:0007669"/>
    <property type="project" value="TreeGrafter"/>
</dbReference>
<comment type="caution">
    <text evidence="15">The sequence shown here is derived from an EMBL/GenBank/DDBJ whole genome shotgun (WGS) entry which is preliminary data.</text>
</comment>
<dbReference type="Gene3D" id="1.25.50.20">
    <property type="match status" value="1"/>
</dbReference>
<dbReference type="Gene3D" id="2.60.40.1910">
    <property type="match status" value="1"/>
</dbReference>
<dbReference type="InterPro" id="IPR027268">
    <property type="entry name" value="Peptidase_M4/M1_CTD_sf"/>
</dbReference>
<keyword evidence="6 9" id="KW-0862">Zinc</keyword>
<feature type="domain" description="ERAP1-like C-terminal" evidence="13">
    <location>
        <begin position="600"/>
        <end position="923"/>
    </location>
</feature>
<dbReference type="Pfam" id="PF17900">
    <property type="entry name" value="Peptidase_M1_N"/>
    <property type="match status" value="1"/>
</dbReference>
<keyword evidence="7 11" id="KW-0482">Metalloprotease</keyword>
<feature type="active site" description="Proton acceptor" evidence="8">
    <location>
        <position position="374"/>
    </location>
</feature>
<feature type="binding site" evidence="9">
    <location>
        <position position="377"/>
    </location>
    <ligand>
        <name>Zn(2+)</name>
        <dbReference type="ChEBI" id="CHEBI:29105"/>
        <note>catalytic</note>
    </ligand>
</feature>
<feature type="domain" description="Aminopeptidase N-like N-terminal" evidence="14">
    <location>
        <begin position="72"/>
        <end position="267"/>
    </location>
</feature>
<evidence type="ECO:0000256" key="1">
    <source>
        <dbReference type="ARBA" id="ARBA00010136"/>
    </source>
</evidence>
<dbReference type="OrthoDB" id="41092at2759"/>
<evidence type="ECO:0000313" key="15">
    <source>
        <dbReference type="EMBL" id="GAX11186.1"/>
    </source>
</evidence>
<accession>A0A1Z5JB50</accession>
<evidence type="ECO:0000259" key="12">
    <source>
        <dbReference type="Pfam" id="PF01433"/>
    </source>
</evidence>
<keyword evidence="16" id="KW-1185">Reference proteome</keyword>
<dbReference type="Gene3D" id="1.10.390.10">
    <property type="entry name" value="Neutral Protease Domain 2"/>
    <property type="match status" value="1"/>
</dbReference>
<dbReference type="GO" id="GO:0006508">
    <property type="term" value="P:proteolysis"/>
    <property type="evidence" value="ECO:0007669"/>
    <property type="project" value="UniProtKB-KW"/>
</dbReference>
<dbReference type="Pfam" id="PF01433">
    <property type="entry name" value="Peptidase_M1"/>
    <property type="match status" value="1"/>
</dbReference>
<dbReference type="EMBL" id="BDSP01000036">
    <property type="protein sequence ID" value="GAX11186.1"/>
    <property type="molecule type" value="Genomic_DNA"/>
</dbReference>
<dbReference type="InterPro" id="IPR024571">
    <property type="entry name" value="ERAP1-like_C_dom"/>
</dbReference>
<evidence type="ECO:0000259" key="14">
    <source>
        <dbReference type="Pfam" id="PF17900"/>
    </source>
</evidence>
<dbReference type="InParanoid" id="A0A1Z5JB50"/>
<dbReference type="Proteomes" id="UP000198406">
    <property type="component" value="Unassembled WGS sequence"/>
</dbReference>
<feature type="binding site" evidence="9">
    <location>
        <position position="396"/>
    </location>
    <ligand>
        <name>Zn(2+)</name>
        <dbReference type="ChEBI" id="CHEBI:29105"/>
        <note>catalytic</note>
    </ligand>
</feature>